<organism evidence="3 4">
    <name type="scientific">Rhizoctonia solani</name>
    <dbReference type="NCBI Taxonomy" id="456999"/>
    <lineage>
        <taxon>Eukaryota</taxon>
        <taxon>Fungi</taxon>
        <taxon>Dikarya</taxon>
        <taxon>Basidiomycota</taxon>
        <taxon>Agaricomycotina</taxon>
        <taxon>Agaricomycetes</taxon>
        <taxon>Cantharellales</taxon>
        <taxon>Ceratobasidiaceae</taxon>
        <taxon>Rhizoctonia</taxon>
    </lineage>
</organism>
<gene>
    <name evidence="3" type="ORF">RHS01_04470</name>
</gene>
<dbReference type="AlphaFoldDB" id="A0A8H7ICM5"/>
<accession>A0A8H7ICM5</accession>
<evidence type="ECO:0000259" key="2">
    <source>
        <dbReference type="SMART" id="SM01173"/>
    </source>
</evidence>
<name>A0A8H7ICM5_9AGAM</name>
<evidence type="ECO:0000313" key="4">
    <source>
        <dbReference type="Proteomes" id="UP000614334"/>
    </source>
</evidence>
<evidence type="ECO:0000256" key="1">
    <source>
        <dbReference type="SAM" id="MobiDB-lite"/>
    </source>
</evidence>
<feature type="compositionally biased region" description="Polar residues" evidence="1">
    <location>
        <begin position="32"/>
        <end position="42"/>
    </location>
</feature>
<dbReference type="Pfam" id="PF13821">
    <property type="entry name" value="DUF4187"/>
    <property type="match status" value="1"/>
</dbReference>
<dbReference type="InterPro" id="IPR039249">
    <property type="entry name" value="GPATCH11"/>
</dbReference>
<protein>
    <recommendedName>
        <fullName evidence="2">DUF4187 domain-containing protein</fullName>
    </recommendedName>
</protein>
<dbReference type="EMBL" id="JACYCF010000006">
    <property type="protein sequence ID" value="KAF8756368.1"/>
    <property type="molecule type" value="Genomic_DNA"/>
</dbReference>
<dbReference type="Proteomes" id="UP000614334">
    <property type="component" value="Unassembled WGS sequence"/>
</dbReference>
<dbReference type="InterPro" id="IPR025239">
    <property type="entry name" value="DUF4187"/>
</dbReference>
<feature type="compositionally biased region" description="Basic and acidic residues" evidence="1">
    <location>
        <begin position="46"/>
        <end position="62"/>
    </location>
</feature>
<proteinExistence type="predicted"/>
<comment type="caution">
    <text evidence="3">The sequence shown here is derived from an EMBL/GenBank/DDBJ whole genome shotgun (WGS) entry which is preliminary data.</text>
</comment>
<feature type="domain" description="DUF4187" evidence="2">
    <location>
        <begin position="214"/>
        <end position="268"/>
    </location>
</feature>
<reference evidence="3" key="1">
    <citation type="submission" date="2020-09" db="EMBL/GenBank/DDBJ databases">
        <title>Comparative genome analyses of four rice-infecting Rhizoctonia solani isolates reveal extensive enrichment of homogalacturonan modification genes.</title>
        <authorList>
            <person name="Lee D.-Y."/>
            <person name="Jeon J."/>
            <person name="Kim K.-T."/>
            <person name="Cheong K."/>
            <person name="Song H."/>
            <person name="Choi G."/>
            <person name="Ko J."/>
            <person name="Opiyo S.O."/>
            <person name="Zuo S."/>
            <person name="Madhav S."/>
            <person name="Lee Y.-H."/>
            <person name="Wang G.-L."/>
        </authorList>
    </citation>
    <scope>NUCLEOTIDE SEQUENCE</scope>
    <source>
        <strain evidence="3">AG1-IA B2</strain>
    </source>
</reference>
<dbReference type="GO" id="GO:0000776">
    <property type="term" value="C:kinetochore"/>
    <property type="evidence" value="ECO:0007669"/>
    <property type="project" value="TreeGrafter"/>
</dbReference>
<dbReference type="PANTHER" id="PTHR21032:SF0">
    <property type="entry name" value="G PATCH DOMAIN-CONTAINING PROTEIN 11"/>
    <property type="match status" value="1"/>
</dbReference>
<dbReference type="SMART" id="SM01173">
    <property type="entry name" value="DUF4187"/>
    <property type="match status" value="1"/>
</dbReference>
<sequence length="268" mass="29476">MSDEEDDYLSDKFLASLEAPSQTHPMPATPSAVESPSANLSPGESLGRKEEPVKPPSDDARMKNRGISSEQSSLGILLSLTSCRLGRIQGRKGLGLGNEQCLHLGGSSKAAKRLLKRMQQKKVETTTSELKPGMKAMASSWVHVPVGESEFDEGLGSGTDRAIAARLKEQMKADSLRPLKESNEDFVAMRDAVKGDAPKAEIVDDQIDFDQETVDAAKEYIQKNVQERLTLVLEYLRMKYFYCFWCGASYDDASDLETNCPGPDEDLH</sequence>
<feature type="region of interest" description="Disordered" evidence="1">
    <location>
        <begin position="1"/>
        <end position="68"/>
    </location>
</feature>
<evidence type="ECO:0000313" key="3">
    <source>
        <dbReference type="EMBL" id="KAF8756368.1"/>
    </source>
</evidence>
<dbReference type="PANTHER" id="PTHR21032">
    <property type="entry name" value="G PATCH DOMAIN-CONTAINING PROTEIN 11"/>
    <property type="match status" value="1"/>
</dbReference>